<keyword evidence="2" id="KW-1133">Transmembrane helix</keyword>
<proteinExistence type="predicted"/>
<feature type="region of interest" description="Disordered" evidence="1">
    <location>
        <begin position="64"/>
        <end position="131"/>
    </location>
</feature>
<name>A0A919K593_9ACTN</name>
<keyword evidence="2" id="KW-0812">Transmembrane</keyword>
<organism evidence="3 4">
    <name type="scientific">Paractinoplanes rishiriensis</name>
    <dbReference type="NCBI Taxonomy" id="1050105"/>
    <lineage>
        <taxon>Bacteria</taxon>
        <taxon>Bacillati</taxon>
        <taxon>Actinomycetota</taxon>
        <taxon>Actinomycetes</taxon>
        <taxon>Micromonosporales</taxon>
        <taxon>Micromonosporaceae</taxon>
        <taxon>Paractinoplanes</taxon>
    </lineage>
</organism>
<gene>
    <name evidence="3" type="ORF">Ari01nite_70070</name>
</gene>
<evidence type="ECO:0000313" key="4">
    <source>
        <dbReference type="Proteomes" id="UP000636960"/>
    </source>
</evidence>
<evidence type="ECO:0008006" key="5">
    <source>
        <dbReference type="Google" id="ProtNLM"/>
    </source>
</evidence>
<accession>A0A919K593</accession>
<dbReference type="EMBL" id="BOMV01000073">
    <property type="protein sequence ID" value="GIE99542.1"/>
    <property type="molecule type" value="Genomic_DNA"/>
</dbReference>
<sequence>MPGRPDARHGAAPIAVAAAVWFAVLRASYALGSSICVCFSRGTDVELTNVPVWGSEPAEALPLEMTAWNRGPRRRTHPADQPDDPARRPRRQPRLDRVQPGPVRPHRLDRRPDRTGRHGVPARPGLRGADGEHAALHLGGRRELDLGSDTGGAGGGTLPITGPGAALYGVGVVLAGLTLLLIGGRYRRFRAAE</sequence>
<reference evidence="3" key="1">
    <citation type="submission" date="2021-01" db="EMBL/GenBank/DDBJ databases">
        <title>Whole genome shotgun sequence of Actinoplanes rishiriensis NBRC 108556.</title>
        <authorList>
            <person name="Komaki H."/>
            <person name="Tamura T."/>
        </authorList>
    </citation>
    <scope>NUCLEOTIDE SEQUENCE</scope>
    <source>
        <strain evidence="3">NBRC 108556</strain>
    </source>
</reference>
<comment type="caution">
    <text evidence="3">The sequence shown here is derived from an EMBL/GenBank/DDBJ whole genome shotgun (WGS) entry which is preliminary data.</text>
</comment>
<feature type="transmembrane region" description="Helical" evidence="2">
    <location>
        <begin position="165"/>
        <end position="183"/>
    </location>
</feature>
<keyword evidence="2" id="KW-0472">Membrane</keyword>
<evidence type="ECO:0000313" key="3">
    <source>
        <dbReference type="EMBL" id="GIE99542.1"/>
    </source>
</evidence>
<keyword evidence="4" id="KW-1185">Reference proteome</keyword>
<protein>
    <recommendedName>
        <fullName evidence="5">LPXTG cell wall anchor domain-containing protein</fullName>
    </recommendedName>
</protein>
<evidence type="ECO:0000256" key="1">
    <source>
        <dbReference type="SAM" id="MobiDB-lite"/>
    </source>
</evidence>
<dbReference type="Proteomes" id="UP000636960">
    <property type="component" value="Unassembled WGS sequence"/>
</dbReference>
<feature type="compositionally biased region" description="Basic and acidic residues" evidence="1">
    <location>
        <begin position="77"/>
        <end position="97"/>
    </location>
</feature>
<evidence type="ECO:0000256" key="2">
    <source>
        <dbReference type="SAM" id="Phobius"/>
    </source>
</evidence>
<dbReference type="AlphaFoldDB" id="A0A919K593"/>